<keyword evidence="5 6" id="KW-0472">Membrane</keyword>
<dbReference type="GO" id="GO:0008250">
    <property type="term" value="C:oligosaccharyltransferase complex"/>
    <property type="evidence" value="ECO:0007669"/>
    <property type="project" value="UniProtKB-UniRule"/>
</dbReference>
<comment type="function">
    <text evidence="6">Subunit of the oligosaccharyl transferase (OST) complex that catalyzes the initial transfer of a defined glycan (Glc(3)Man(9)GlcNAc(2) in eukaryotes) from the lipid carrier dolichol-pyrophosphate to an asparagine residue within an Asn-X-Ser/Thr consensus motif in nascent polypeptide chains, the first step in protein N-glycosylation. N-glycosylation occurs cotranslationally and the complex associates with the Sec61 complex at the channel-forming translocon complex that mediates protein translocation across the endoplasmic reticulum (ER). All subunits are required for a maximal enzyme activity.</text>
</comment>
<comment type="similarity">
    <text evidence="2 6">Belongs to the OST5 family.</text>
</comment>
<dbReference type="EMBL" id="KN838594">
    <property type="protein sequence ID" value="KIK02353.1"/>
    <property type="molecule type" value="Genomic_DNA"/>
</dbReference>
<evidence type="ECO:0000313" key="8">
    <source>
        <dbReference type="Proteomes" id="UP000054477"/>
    </source>
</evidence>
<evidence type="ECO:0000256" key="2">
    <source>
        <dbReference type="ARBA" id="ARBA00009825"/>
    </source>
</evidence>
<evidence type="ECO:0000256" key="3">
    <source>
        <dbReference type="ARBA" id="ARBA00022692"/>
    </source>
</evidence>
<sequence>MQDYQSVKVLHHSLPPFAPLVPIPLLPFLALILLAATFALTFYFSTLPKHTFPIHETAVASTASILAGFGIVALFCSAGVYV</sequence>
<keyword evidence="3 6" id="KW-0812">Transmembrane</keyword>
<comment type="subcellular location">
    <subcellularLocation>
        <location evidence="1 6">Membrane</location>
        <topology evidence="1 6">Multi-pass membrane protein</topology>
    </subcellularLocation>
</comment>
<evidence type="ECO:0000256" key="1">
    <source>
        <dbReference type="ARBA" id="ARBA00004141"/>
    </source>
</evidence>
<dbReference type="Proteomes" id="UP000054477">
    <property type="component" value="Unassembled WGS sequence"/>
</dbReference>
<dbReference type="STRING" id="1095629.A0A0C9Y2P6"/>
<dbReference type="GO" id="GO:0006487">
    <property type="term" value="P:protein N-linked glycosylation"/>
    <property type="evidence" value="ECO:0007669"/>
    <property type="project" value="UniProtKB-UniRule"/>
</dbReference>
<comment type="subunit">
    <text evidence="6">Component of the oligosaccharyltransferase (OST) complex.</text>
</comment>
<evidence type="ECO:0000256" key="5">
    <source>
        <dbReference type="ARBA" id="ARBA00023136"/>
    </source>
</evidence>
<keyword evidence="4 6" id="KW-1133">Transmembrane helix</keyword>
<dbReference type="AlphaFoldDB" id="A0A0C9Y2P6"/>
<name>A0A0C9Y2P6_9AGAR</name>
<reference evidence="7 8" key="1">
    <citation type="submission" date="2014-04" db="EMBL/GenBank/DDBJ databases">
        <authorList>
            <consortium name="DOE Joint Genome Institute"/>
            <person name="Kuo A."/>
            <person name="Kohler A."/>
            <person name="Nagy L.G."/>
            <person name="Floudas D."/>
            <person name="Copeland A."/>
            <person name="Barry K.W."/>
            <person name="Cichocki N."/>
            <person name="Veneault-Fourrey C."/>
            <person name="LaButti K."/>
            <person name="Lindquist E.A."/>
            <person name="Lipzen A."/>
            <person name="Lundell T."/>
            <person name="Morin E."/>
            <person name="Murat C."/>
            <person name="Sun H."/>
            <person name="Tunlid A."/>
            <person name="Henrissat B."/>
            <person name="Grigoriev I.V."/>
            <person name="Hibbett D.S."/>
            <person name="Martin F."/>
            <person name="Nordberg H.P."/>
            <person name="Cantor M.N."/>
            <person name="Hua S.X."/>
        </authorList>
    </citation>
    <scope>NUCLEOTIDE SEQUENCE [LARGE SCALE GENOMIC DNA]</scope>
    <source>
        <strain evidence="7 8">LaAM-08-1</strain>
    </source>
</reference>
<feature type="transmembrane region" description="Helical" evidence="6">
    <location>
        <begin position="57"/>
        <end position="81"/>
    </location>
</feature>
<dbReference type="InterPro" id="IPR007915">
    <property type="entry name" value="TMEM258/Ost5"/>
</dbReference>
<feature type="transmembrane region" description="Helical" evidence="6">
    <location>
        <begin position="20"/>
        <end position="45"/>
    </location>
</feature>
<protein>
    <recommendedName>
        <fullName evidence="6">Dolichyl-diphosphooligosaccharide-protein glycosyltransferase subunit OST5</fullName>
    </recommendedName>
</protein>
<keyword evidence="8" id="KW-1185">Reference proteome</keyword>
<dbReference type="Pfam" id="PF05251">
    <property type="entry name" value="Ost5"/>
    <property type="match status" value="1"/>
</dbReference>
<evidence type="ECO:0000256" key="6">
    <source>
        <dbReference type="RuleBase" id="RU367008"/>
    </source>
</evidence>
<organism evidence="7 8">
    <name type="scientific">Laccaria amethystina LaAM-08-1</name>
    <dbReference type="NCBI Taxonomy" id="1095629"/>
    <lineage>
        <taxon>Eukaryota</taxon>
        <taxon>Fungi</taxon>
        <taxon>Dikarya</taxon>
        <taxon>Basidiomycota</taxon>
        <taxon>Agaricomycotina</taxon>
        <taxon>Agaricomycetes</taxon>
        <taxon>Agaricomycetidae</taxon>
        <taxon>Agaricales</taxon>
        <taxon>Agaricineae</taxon>
        <taxon>Hydnangiaceae</taxon>
        <taxon>Laccaria</taxon>
    </lineage>
</organism>
<evidence type="ECO:0000256" key="4">
    <source>
        <dbReference type="ARBA" id="ARBA00022989"/>
    </source>
</evidence>
<evidence type="ECO:0000313" key="7">
    <source>
        <dbReference type="EMBL" id="KIK02353.1"/>
    </source>
</evidence>
<dbReference type="OrthoDB" id="2503643at2759"/>
<reference evidence="8" key="2">
    <citation type="submission" date="2015-01" db="EMBL/GenBank/DDBJ databases">
        <title>Evolutionary Origins and Diversification of the Mycorrhizal Mutualists.</title>
        <authorList>
            <consortium name="DOE Joint Genome Institute"/>
            <consortium name="Mycorrhizal Genomics Consortium"/>
            <person name="Kohler A."/>
            <person name="Kuo A."/>
            <person name="Nagy L.G."/>
            <person name="Floudas D."/>
            <person name="Copeland A."/>
            <person name="Barry K.W."/>
            <person name="Cichocki N."/>
            <person name="Veneault-Fourrey C."/>
            <person name="LaButti K."/>
            <person name="Lindquist E.A."/>
            <person name="Lipzen A."/>
            <person name="Lundell T."/>
            <person name="Morin E."/>
            <person name="Murat C."/>
            <person name="Riley R."/>
            <person name="Ohm R."/>
            <person name="Sun H."/>
            <person name="Tunlid A."/>
            <person name="Henrissat B."/>
            <person name="Grigoriev I.V."/>
            <person name="Hibbett D.S."/>
            <person name="Martin F."/>
        </authorList>
    </citation>
    <scope>NUCLEOTIDE SEQUENCE [LARGE SCALE GENOMIC DNA]</scope>
    <source>
        <strain evidence="8">LaAM-08-1</strain>
    </source>
</reference>
<accession>A0A0C9Y2P6</accession>
<proteinExistence type="inferred from homology"/>
<dbReference type="HOGENOM" id="CLU_166320_0_0_1"/>
<gene>
    <name evidence="7" type="ORF">K443DRAFT_677737</name>
</gene>